<evidence type="ECO:0000313" key="4">
    <source>
        <dbReference type="Proteomes" id="UP000193920"/>
    </source>
</evidence>
<feature type="region of interest" description="Disordered" evidence="1">
    <location>
        <begin position="94"/>
        <end position="123"/>
    </location>
</feature>
<sequence length="543" mass="61102">MKLINIVLCIFFANSILANETKIFCRYNHKGVTKVYDPAYFDEDGNVVFAKTIEEYAKVLGPTWYGVSWCDNSTMVNSIGIYYDISSIQENLRKRSNQDDETKDNNDMNNEISENKNKTENVNPYVRGKNTIEESKQIIANYIDAIYDKLKESDKQCIPLVSNNPKFNPYHKSLIIGINDRVPNIRHATGGIMKLPNSINSIINDVSSGLSQGFTNCAAVSNCKGCTVVCDALITFTNERQYSITDSEGQVISSSIGNIESNTDTLTDEISNTIEIASTLTHSDSITQSESDANTNSLELAVSIAHSESKTDTNDNMSVNVDHSEANVHGVTEDDTHAITNTTSVSRENNWSGYKEKSGTKEYSYLSKEDYDYHDDQYEPIGRIDYINDKTSYNDKNKRNENNYEFIVYENNYRSDNETQLEKRFLPLVALAPIIVDFAISTAARVLVKQGIKYAGKYVVKKIAKKLANKAGKEAAKNLSKKVKRGGKKNYIDGANQTGQTVSQIYGNIQENDNLEFQKESFSRTYDQNKKLSTNRKLESKKF</sequence>
<accession>A0A1Y1Z5C0</accession>
<evidence type="ECO:0000256" key="1">
    <source>
        <dbReference type="SAM" id="MobiDB-lite"/>
    </source>
</evidence>
<evidence type="ECO:0000256" key="2">
    <source>
        <dbReference type="SAM" id="SignalP"/>
    </source>
</evidence>
<dbReference type="Proteomes" id="UP000193920">
    <property type="component" value="Unassembled WGS sequence"/>
</dbReference>
<reference evidence="3 4" key="1">
    <citation type="submission" date="2016-08" db="EMBL/GenBank/DDBJ databases">
        <title>A Parts List for Fungal Cellulosomes Revealed by Comparative Genomics.</title>
        <authorList>
            <consortium name="DOE Joint Genome Institute"/>
            <person name="Haitjema C.H."/>
            <person name="Gilmore S.P."/>
            <person name="Henske J.K."/>
            <person name="Solomon K.V."/>
            <person name="De Groot R."/>
            <person name="Kuo A."/>
            <person name="Mondo S.J."/>
            <person name="Salamov A.A."/>
            <person name="Labutti K."/>
            <person name="Zhao Z."/>
            <person name="Chiniquy J."/>
            <person name="Barry K."/>
            <person name="Brewer H.M."/>
            <person name="Purvine S.O."/>
            <person name="Wright A.T."/>
            <person name="Boxma B."/>
            <person name="Van Alen T."/>
            <person name="Hackstein J.H."/>
            <person name="Baker S.E."/>
            <person name="Grigoriev I.V."/>
            <person name="O'Malley M.A."/>
        </authorList>
    </citation>
    <scope>NUCLEOTIDE SEQUENCE [LARGE SCALE GENOMIC DNA]</scope>
    <source>
        <strain evidence="3 4">G1</strain>
    </source>
</reference>
<organism evidence="3 4">
    <name type="scientific">Neocallimastix californiae</name>
    <dbReference type="NCBI Taxonomy" id="1754190"/>
    <lineage>
        <taxon>Eukaryota</taxon>
        <taxon>Fungi</taxon>
        <taxon>Fungi incertae sedis</taxon>
        <taxon>Chytridiomycota</taxon>
        <taxon>Chytridiomycota incertae sedis</taxon>
        <taxon>Neocallimastigomycetes</taxon>
        <taxon>Neocallimastigales</taxon>
        <taxon>Neocallimastigaceae</taxon>
        <taxon>Neocallimastix</taxon>
    </lineage>
</organism>
<feature type="compositionally biased region" description="Basic and acidic residues" evidence="1">
    <location>
        <begin position="94"/>
        <end position="106"/>
    </location>
</feature>
<feature type="chain" id="PRO_5010988363" evidence="2">
    <location>
        <begin position="19"/>
        <end position="543"/>
    </location>
</feature>
<proteinExistence type="predicted"/>
<dbReference type="EMBL" id="MCOG01000450">
    <property type="protein sequence ID" value="ORY05406.1"/>
    <property type="molecule type" value="Genomic_DNA"/>
</dbReference>
<gene>
    <name evidence="3" type="ORF">LY90DRAFT_519342</name>
</gene>
<name>A0A1Y1Z5C0_9FUNG</name>
<keyword evidence="4" id="KW-1185">Reference proteome</keyword>
<keyword evidence="2" id="KW-0732">Signal</keyword>
<evidence type="ECO:0000313" key="3">
    <source>
        <dbReference type="EMBL" id="ORY05406.1"/>
    </source>
</evidence>
<comment type="caution">
    <text evidence="3">The sequence shown here is derived from an EMBL/GenBank/DDBJ whole genome shotgun (WGS) entry which is preliminary data.</text>
</comment>
<dbReference type="STRING" id="1754190.A0A1Y1Z5C0"/>
<feature type="signal peptide" evidence="2">
    <location>
        <begin position="1"/>
        <end position="18"/>
    </location>
</feature>
<protein>
    <submittedName>
        <fullName evidence="3">Uncharacterized protein</fullName>
    </submittedName>
</protein>
<dbReference type="AlphaFoldDB" id="A0A1Y1Z5C0"/>